<accession>N1PZ39</accession>
<sequence>MYASTCLPQQSTSVQFRREHHRHRLPPSISGTEQVPMIEFRMGADEVLIGPIPWSAESEQWGRAVHREERVRSDSTLGLVYAGEIVEEDGERRRKLSELFELRVRKGEVVKKRKASRRLSEMVGFSGGCGSGKSGGKGVDRDAEKTGWIRRVSSIAWKKEKSPTRKEWAWPVAGQDDRREPKAHHIVPQDTARGINNYPYPGQASQYAWRSSHDAGTVSDRWTPSYSPAHSETGLLRSEPELFDQQENTQDLLQYLPQLERCGKVSQWQELQRASSNLILAHKTITPPHTISPATEMTLLHQRARRTLERVQQAFEEGRFSEENIARTLMTTEEVRRKLKQMQEITISALSQPTGTSLMKH</sequence>
<gene>
    <name evidence="1" type="ORF">DOTSEDRAFT_19307</name>
</gene>
<dbReference type="Proteomes" id="UP000016933">
    <property type="component" value="Unassembled WGS sequence"/>
</dbReference>
<evidence type="ECO:0000313" key="2">
    <source>
        <dbReference type="Proteomes" id="UP000016933"/>
    </source>
</evidence>
<organism evidence="1 2">
    <name type="scientific">Dothistroma septosporum (strain NZE10 / CBS 128990)</name>
    <name type="common">Red band needle blight fungus</name>
    <name type="synonym">Mycosphaerella pini</name>
    <dbReference type="NCBI Taxonomy" id="675120"/>
    <lineage>
        <taxon>Eukaryota</taxon>
        <taxon>Fungi</taxon>
        <taxon>Dikarya</taxon>
        <taxon>Ascomycota</taxon>
        <taxon>Pezizomycotina</taxon>
        <taxon>Dothideomycetes</taxon>
        <taxon>Dothideomycetidae</taxon>
        <taxon>Mycosphaerellales</taxon>
        <taxon>Mycosphaerellaceae</taxon>
        <taxon>Dothistroma</taxon>
    </lineage>
</organism>
<proteinExistence type="predicted"/>
<dbReference type="AlphaFoldDB" id="N1PZ39"/>
<dbReference type="EMBL" id="KB446535">
    <property type="protein sequence ID" value="EME48796.1"/>
    <property type="molecule type" value="Genomic_DNA"/>
</dbReference>
<dbReference type="HOGENOM" id="CLU_767321_0_0_1"/>
<name>N1PZ39_DOTSN</name>
<keyword evidence="2" id="KW-1185">Reference proteome</keyword>
<protein>
    <submittedName>
        <fullName evidence="1">Uncharacterized protein</fullName>
    </submittedName>
</protein>
<evidence type="ECO:0000313" key="1">
    <source>
        <dbReference type="EMBL" id="EME48796.1"/>
    </source>
</evidence>
<dbReference type="OrthoDB" id="10529508at2759"/>
<dbReference type="OMA" id="WRSSHDA"/>
<reference evidence="1 2" key="2">
    <citation type="journal article" date="2012" name="PLoS Pathog.">
        <title>Diverse lifestyles and strategies of plant pathogenesis encoded in the genomes of eighteen Dothideomycetes fungi.</title>
        <authorList>
            <person name="Ohm R.A."/>
            <person name="Feau N."/>
            <person name="Henrissat B."/>
            <person name="Schoch C.L."/>
            <person name="Horwitz B.A."/>
            <person name="Barry K.W."/>
            <person name="Condon B.J."/>
            <person name="Copeland A.C."/>
            <person name="Dhillon B."/>
            <person name="Glaser F."/>
            <person name="Hesse C.N."/>
            <person name="Kosti I."/>
            <person name="LaButti K."/>
            <person name="Lindquist E.A."/>
            <person name="Lucas S."/>
            <person name="Salamov A.A."/>
            <person name="Bradshaw R.E."/>
            <person name="Ciuffetti L."/>
            <person name="Hamelin R.C."/>
            <person name="Kema G.H.J."/>
            <person name="Lawrence C."/>
            <person name="Scott J.A."/>
            <person name="Spatafora J.W."/>
            <person name="Turgeon B.G."/>
            <person name="de Wit P.J.G.M."/>
            <person name="Zhong S."/>
            <person name="Goodwin S.B."/>
            <person name="Grigoriev I.V."/>
        </authorList>
    </citation>
    <scope>NUCLEOTIDE SEQUENCE [LARGE SCALE GENOMIC DNA]</scope>
    <source>
        <strain evidence="2">NZE10 / CBS 128990</strain>
    </source>
</reference>
<reference evidence="2" key="1">
    <citation type="journal article" date="2012" name="PLoS Genet.">
        <title>The genomes of the fungal plant pathogens Cladosporium fulvum and Dothistroma septosporum reveal adaptation to different hosts and lifestyles but also signatures of common ancestry.</title>
        <authorList>
            <person name="de Wit P.J.G.M."/>
            <person name="van der Burgt A."/>
            <person name="Oekmen B."/>
            <person name="Stergiopoulos I."/>
            <person name="Abd-Elsalam K.A."/>
            <person name="Aerts A.L."/>
            <person name="Bahkali A.H."/>
            <person name="Beenen H.G."/>
            <person name="Chettri P."/>
            <person name="Cox M.P."/>
            <person name="Datema E."/>
            <person name="de Vries R.P."/>
            <person name="Dhillon B."/>
            <person name="Ganley A.R."/>
            <person name="Griffiths S.A."/>
            <person name="Guo Y."/>
            <person name="Hamelin R.C."/>
            <person name="Henrissat B."/>
            <person name="Kabir M.S."/>
            <person name="Jashni M.K."/>
            <person name="Kema G."/>
            <person name="Klaubauf S."/>
            <person name="Lapidus A."/>
            <person name="Levasseur A."/>
            <person name="Lindquist E."/>
            <person name="Mehrabi R."/>
            <person name="Ohm R.A."/>
            <person name="Owen T.J."/>
            <person name="Salamov A."/>
            <person name="Schwelm A."/>
            <person name="Schijlen E."/>
            <person name="Sun H."/>
            <person name="van den Burg H.A."/>
            <person name="van Ham R.C.H.J."/>
            <person name="Zhang S."/>
            <person name="Goodwin S.B."/>
            <person name="Grigoriev I.V."/>
            <person name="Collemare J."/>
            <person name="Bradshaw R.E."/>
        </authorList>
    </citation>
    <scope>NUCLEOTIDE SEQUENCE [LARGE SCALE GENOMIC DNA]</scope>
    <source>
        <strain evidence="2">NZE10 / CBS 128990</strain>
    </source>
</reference>